<name>A0A0F9SV02_9ZZZZ</name>
<organism evidence="1">
    <name type="scientific">marine sediment metagenome</name>
    <dbReference type="NCBI Taxonomy" id="412755"/>
    <lineage>
        <taxon>unclassified sequences</taxon>
        <taxon>metagenomes</taxon>
        <taxon>ecological metagenomes</taxon>
    </lineage>
</organism>
<sequence length="1212" mass="126389">MVAKLPGTNFQAPVATDDLEFQQTSNGQEMQERTRLEIGAVQNSLGRFGIVDDTNPQDISTTDIDRPLNVSVAADNDLRVDVTPGTAVTAFGNWVKLLNKITSLELASTAVGAVNVVFIEYFTEEGAERRVSKFNIDVAVRNQRPADNDTVIKVDILGNFNDAAQFSPDRLKDIVILSYVTVNQLADLSLDLAIDLGGNNFPTNRPWFSPVDIEHRSKVGTADPTDTNPHGTSLNDLAAGRLTLYQQAVAHGMVLSKDSSVPRYPGIKTSEDIEAASFNLDGSGSVTRRSTQFGAAGSSYAALQHFPLSIGSAYAVGNPARQISVDFVPDTNILVIPANEPIPTEGITVEYMFAQAGEGPVDPATNDLVFLQPAGSELVVADGIAVSSIPTPIISFDGSGPIPRDFRVLLDSEGDLISTPQILQPPIKLDAMGSADLQITRAMRGSAPIEIGLTRANDVTNMEIILTCTGTDADGNAVSENLTFNFANWSDTPVPAAAENIDQFQRTTALFSELSTVRVATGGRSNDGNDSTIIVYADQEAAVTDTFKEKCPLADVFWDGLAVENVLDARPVSLDLDLPRTPIYNGTGTPEGQGARAWLYEDFRSPRYGDIFEGDEGPAEATGSLTIVQNELISNNDTIDLGNGKILIAKTPAAASGVLTALQFGINILIGSTNLTINEQTTGNNISVSTGNGWQDPEVLAADIASGLTSNSLFINGVANAIEYITTVTTQRAISITAVGSNPFTIVNSSLATLLGFDTLAPASTIQVSDSQIGLNDQDTFTLGDGTDTEVFEFDTGGGALSDITHLPVNVGKDAQAFETQAAIISAISSSSLAVTASIGTGDQVDIVNDALGDSGNDNIVESVSSGYSLFPSGMAGGTDGSAVTANGEFNVGAGTDFETTGDNIVVTLADPIFDSGVTGVRTDEVVDLTRNAGGVANNVIVGIFVNTAPEPIDITGFLGGAGRYIATSADAFSEGLRTRIPASTADLDSVRKKYRSRSLGVPVGLQGADVEKIAVVMHNPENVSGGAASTPPEPLLASSVRVQAALESDPGNWKGFSDMALISKNPNFAVFEHDFGEPIDKVQFEMFGIFTDFALADTTSVGPIGQGPTGVAGSDGATGDPGADGLDGAVGPTGVGIQGPTGPATNVFSQAFATSTVWTVTHNLGTTDVTWAAYDTSGDAQFPVVNIVDANTVTMTFNPAEAGTAVIVGAS</sequence>
<dbReference type="EMBL" id="LAZR01000355">
    <property type="protein sequence ID" value="KKN72785.1"/>
    <property type="molecule type" value="Genomic_DNA"/>
</dbReference>
<reference evidence="1" key="1">
    <citation type="journal article" date="2015" name="Nature">
        <title>Complex archaea that bridge the gap between prokaryotes and eukaryotes.</title>
        <authorList>
            <person name="Spang A."/>
            <person name="Saw J.H."/>
            <person name="Jorgensen S.L."/>
            <person name="Zaremba-Niedzwiedzka K."/>
            <person name="Martijn J."/>
            <person name="Lind A.E."/>
            <person name="van Eijk R."/>
            <person name="Schleper C."/>
            <person name="Guy L."/>
            <person name="Ettema T.J."/>
        </authorList>
    </citation>
    <scope>NUCLEOTIDE SEQUENCE</scope>
</reference>
<protein>
    <submittedName>
        <fullName evidence="1">Uncharacterized protein</fullName>
    </submittedName>
</protein>
<proteinExistence type="predicted"/>
<dbReference type="AlphaFoldDB" id="A0A0F9SV02"/>
<accession>A0A0F9SV02</accession>
<evidence type="ECO:0000313" key="1">
    <source>
        <dbReference type="EMBL" id="KKN72785.1"/>
    </source>
</evidence>
<gene>
    <name evidence="1" type="ORF">LCGC14_0407520</name>
</gene>
<comment type="caution">
    <text evidence="1">The sequence shown here is derived from an EMBL/GenBank/DDBJ whole genome shotgun (WGS) entry which is preliminary data.</text>
</comment>